<organism evidence="3 4">
    <name type="scientific">Draconibacterium sediminis</name>
    <dbReference type="NCBI Taxonomy" id="1544798"/>
    <lineage>
        <taxon>Bacteria</taxon>
        <taxon>Pseudomonadati</taxon>
        <taxon>Bacteroidota</taxon>
        <taxon>Bacteroidia</taxon>
        <taxon>Marinilabiliales</taxon>
        <taxon>Prolixibacteraceae</taxon>
        <taxon>Draconibacterium</taxon>
    </lineage>
</organism>
<dbReference type="Gene3D" id="3.40.50.1820">
    <property type="entry name" value="alpha/beta hydrolase"/>
    <property type="match status" value="1"/>
</dbReference>
<gene>
    <name evidence="3" type="ORF">LH29_01625</name>
</gene>
<protein>
    <submittedName>
        <fullName evidence="3">Peptidase S9</fullName>
    </submittedName>
</protein>
<dbReference type="GO" id="GO:0008236">
    <property type="term" value="F:serine-type peptidase activity"/>
    <property type="evidence" value="ECO:0007669"/>
    <property type="project" value="InterPro"/>
</dbReference>
<dbReference type="EMBL" id="JRHC01000001">
    <property type="protein sequence ID" value="KJF44246.1"/>
    <property type="molecule type" value="Genomic_DNA"/>
</dbReference>
<dbReference type="PANTHER" id="PTHR11731:SF118">
    <property type="entry name" value="BLR1971 PROTEIN"/>
    <property type="match status" value="1"/>
</dbReference>
<dbReference type="SUPFAM" id="SSF53474">
    <property type="entry name" value="alpha/beta-Hydrolases"/>
    <property type="match status" value="1"/>
</dbReference>
<evidence type="ECO:0000259" key="2">
    <source>
        <dbReference type="Pfam" id="PF00930"/>
    </source>
</evidence>
<dbReference type="Proteomes" id="UP000032544">
    <property type="component" value="Unassembled WGS sequence"/>
</dbReference>
<evidence type="ECO:0000313" key="3">
    <source>
        <dbReference type="EMBL" id="KJF44246.1"/>
    </source>
</evidence>
<dbReference type="Gene3D" id="2.140.10.30">
    <property type="entry name" value="Dipeptidylpeptidase IV, N-terminal domain"/>
    <property type="match status" value="1"/>
</dbReference>
<feature type="domain" description="Peptidase S9 prolyl oligopeptidase catalytic" evidence="1">
    <location>
        <begin position="509"/>
        <end position="707"/>
    </location>
</feature>
<evidence type="ECO:0000259" key="1">
    <source>
        <dbReference type="Pfam" id="PF00326"/>
    </source>
</evidence>
<dbReference type="SUPFAM" id="SSF82171">
    <property type="entry name" value="DPP6 N-terminal domain-like"/>
    <property type="match status" value="1"/>
</dbReference>
<dbReference type="InterPro" id="IPR029058">
    <property type="entry name" value="AB_hydrolase_fold"/>
</dbReference>
<comment type="caution">
    <text evidence="3">The sequence shown here is derived from an EMBL/GenBank/DDBJ whole genome shotgun (WGS) entry which is preliminary data.</text>
</comment>
<dbReference type="STRING" id="1544798.LH29_01625"/>
<dbReference type="PATRIC" id="fig|1544798.3.peg.339"/>
<keyword evidence="4" id="KW-1185">Reference proteome</keyword>
<dbReference type="Pfam" id="PF00326">
    <property type="entry name" value="Peptidase_S9"/>
    <property type="match status" value="1"/>
</dbReference>
<name>A0A0D8JCK9_9BACT</name>
<dbReference type="RefSeq" id="WP_045028448.1">
    <property type="nucleotide sequence ID" value="NZ_JRHC01000001.1"/>
</dbReference>
<evidence type="ECO:0000313" key="4">
    <source>
        <dbReference type="Proteomes" id="UP000032544"/>
    </source>
</evidence>
<dbReference type="GO" id="GO:0006508">
    <property type="term" value="P:proteolysis"/>
    <property type="evidence" value="ECO:0007669"/>
    <property type="project" value="InterPro"/>
</dbReference>
<dbReference type="InterPro" id="IPR001375">
    <property type="entry name" value="Peptidase_S9_cat"/>
</dbReference>
<dbReference type="Pfam" id="PF00930">
    <property type="entry name" value="DPPIV_N"/>
    <property type="match status" value="1"/>
</dbReference>
<accession>A0A0D8JCK9</accession>
<dbReference type="PANTHER" id="PTHR11731">
    <property type="entry name" value="PROTEASE FAMILY S9B,C DIPEPTIDYL-PEPTIDASE IV-RELATED"/>
    <property type="match status" value="1"/>
</dbReference>
<reference evidence="3 4" key="1">
    <citation type="submission" date="2014-09" db="EMBL/GenBank/DDBJ databases">
        <title>Draft Genome Sequence of Draconibacterium sp. JN14CK-3.</title>
        <authorList>
            <person name="Dong C."/>
            <person name="Lai Q."/>
            <person name="Shao Z."/>
        </authorList>
    </citation>
    <scope>NUCLEOTIDE SEQUENCE [LARGE SCALE GENOMIC DNA]</scope>
    <source>
        <strain evidence="3 4">JN14CK-3</strain>
    </source>
</reference>
<feature type="domain" description="Dipeptidylpeptidase IV N-terminal" evidence="2">
    <location>
        <begin position="109"/>
        <end position="421"/>
    </location>
</feature>
<dbReference type="AlphaFoldDB" id="A0A0D8JCK9"/>
<dbReference type="OrthoDB" id="9812921at2"/>
<proteinExistence type="predicted"/>
<dbReference type="InterPro" id="IPR050278">
    <property type="entry name" value="Serine_Prot_S9B/DPPIV"/>
</dbReference>
<dbReference type="InterPro" id="IPR002469">
    <property type="entry name" value="Peptidase_S9B_N"/>
</dbReference>
<sequence>MVKRIFPILTLLMFVYGWSAGQKIYTEADYDRAAAMLRSNLTRFVDNDVRPQWLDDGRLWYTCLSDDKMEYKLFDPGNKKMQVVASRQELVEAMGAQQSQRRRYYSKEVPSPDGKYEAFIRDWNLWIREVETGKETALTTDGVENFGYATDNAGWKKSDRPVLSWSPDSKKIATFQQDQRHVSDMYLVKTKVGAPELSAWKYPLPGDEDIIRIYRVIIDITKDDGMVRLKMAGDARRGSQCDDISCEGGFDDVSWSDDSKKLVFASTSRDHKEEYVRIADCETGEVQDIFEEIVDTQYESGQGTINWKYFSATNEIIWYSERSDWGHLYLYDATSGELKNQITSGDFVVRQVLRYDQENRQIYFIAGGKEAGVNPYFRYLYRVDFSGENLTLLTPEEGDHSVNFSPDGNYFTDTYSQPDLPGVTVVRNAQGKLIATLEKTDVSRLQATGWKAPEVFSVKSANKKWDLYGLLFTPTNMDKTKKYPVIVYIYPGPQGGSVGSWSFSASRGDHQALAELGFVVVLLEGSGNPNRSKSFHDASYGNMAENTLPDQVSGLEQLSERYGFIDLDRVGIWGHSGGGFATASAMFKYPDFFKVGISESGNHDNRNYEDDWGERYNGLETFDDNGVSNYEDQANQVYAKNLKGKFLIIHGGMDDNVPPYNTYLVVDALIKANKDFDMIILPHARHGYGADSYYIMRRRWDYFITNLMNAVPPKEYEIKIDSDPRAAR</sequence>